<evidence type="ECO:0000259" key="1">
    <source>
        <dbReference type="Pfam" id="PF20434"/>
    </source>
</evidence>
<dbReference type="Proteomes" id="UP000184522">
    <property type="component" value="Unassembled WGS sequence"/>
</dbReference>
<dbReference type="PANTHER" id="PTHR42886">
    <property type="entry name" value="RE40534P-RELATED"/>
    <property type="match status" value="1"/>
</dbReference>
<dbReference type="Gene3D" id="3.40.50.1820">
    <property type="entry name" value="alpha/beta hydrolase"/>
    <property type="match status" value="1"/>
</dbReference>
<name>A0A1M5N7G9_9FLAO</name>
<dbReference type="InterPro" id="IPR049492">
    <property type="entry name" value="BD-FAE-like_dom"/>
</dbReference>
<reference evidence="3" key="1">
    <citation type="submission" date="2016-11" db="EMBL/GenBank/DDBJ databases">
        <authorList>
            <person name="Varghese N."/>
            <person name="Submissions S."/>
        </authorList>
    </citation>
    <scope>NUCLEOTIDE SEQUENCE [LARGE SCALE GENOMIC DNA]</scope>
    <source>
        <strain evidence="3">DSM 25330</strain>
    </source>
</reference>
<accession>A0A1M5N7G9</accession>
<dbReference type="EMBL" id="FQWS01000001">
    <property type="protein sequence ID" value="SHG85431.1"/>
    <property type="molecule type" value="Genomic_DNA"/>
</dbReference>
<dbReference type="InterPro" id="IPR029058">
    <property type="entry name" value="AB_hydrolase_fold"/>
</dbReference>
<gene>
    <name evidence="2" type="ORF">SAMN05444148_1106</name>
</gene>
<dbReference type="RefSeq" id="WP_073084037.1">
    <property type="nucleotide sequence ID" value="NZ_FQWS01000001.1"/>
</dbReference>
<dbReference type="STRING" id="1089305.SAMN05444148_1106"/>
<dbReference type="SUPFAM" id="SSF53474">
    <property type="entry name" value="alpha/beta-Hydrolases"/>
    <property type="match status" value="1"/>
</dbReference>
<keyword evidence="3" id="KW-1185">Reference proteome</keyword>
<protein>
    <submittedName>
        <fullName evidence="2">Chlorophyllase enzyme</fullName>
    </submittedName>
</protein>
<sequence>MHLEKNIVLQREGNKPIVIDTFYEAESKNQPVIIFCHGYKGFKDWGAWDIMAKRIAKNGFCFIKFNFSHNGGTVEQPIDFPDLEAFGNNNYSKELNDLGDVIDWAITHFKENSFVDTSRIYLVGHSRGGGIAILKTAEDNRIKKLVTLASVCDFGNRTATIGNLEQWKKDGVKYVTNGRTKQQMPHFYQFYEDYIQNKERLDIRKACQKIDIPQLIIHGDADTSISVKEAESIHNWNPKSQLEIIKNANHVFNVNHPWMSDSLPKEFEEVIETSINFLK</sequence>
<feature type="domain" description="BD-FAE-like" evidence="1">
    <location>
        <begin position="26"/>
        <end position="236"/>
    </location>
</feature>
<dbReference type="PANTHER" id="PTHR42886:SF29">
    <property type="entry name" value="PUMMELIG, ISOFORM A"/>
    <property type="match status" value="1"/>
</dbReference>
<evidence type="ECO:0000313" key="2">
    <source>
        <dbReference type="EMBL" id="SHG85431.1"/>
    </source>
</evidence>
<dbReference type="AlphaFoldDB" id="A0A1M5N7G9"/>
<dbReference type="ESTHER" id="9flao-a0a1m5n7g9">
    <property type="family name" value="AlphaBeta_hydrolase"/>
</dbReference>
<dbReference type="Pfam" id="PF20434">
    <property type="entry name" value="BD-FAE"/>
    <property type="match status" value="1"/>
</dbReference>
<organism evidence="2 3">
    <name type="scientific">Winogradskyella jejuensis</name>
    <dbReference type="NCBI Taxonomy" id="1089305"/>
    <lineage>
        <taxon>Bacteria</taxon>
        <taxon>Pseudomonadati</taxon>
        <taxon>Bacteroidota</taxon>
        <taxon>Flavobacteriia</taxon>
        <taxon>Flavobacteriales</taxon>
        <taxon>Flavobacteriaceae</taxon>
        <taxon>Winogradskyella</taxon>
    </lineage>
</organism>
<evidence type="ECO:0000313" key="3">
    <source>
        <dbReference type="Proteomes" id="UP000184522"/>
    </source>
</evidence>
<dbReference type="OrthoDB" id="9808543at2"/>
<proteinExistence type="predicted"/>